<dbReference type="GO" id="GO:0006397">
    <property type="term" value="P:mRNA processing"/>
    <property type="evidence" value="ECO:0007669"/>
    <property type="project" value="UniProtKB-KW"/>
</dbReference>
<gene>
    <name evidence="6" type="ORF">PCON_04391</name>
</gene>
<keyword evidence="2" id="KW-0507">mRNA processing</keyword>
<evidence type="ECO:0000313" key="7">
    <source>
        <dbReference type="Proteomes" id="UP000018144"/>
    </source>
</evidence>
<evidence type="ECO:0000259" key="5">
    <source>
        <dbReference type="Pfam" id="PF11935"/>
    </source>
</evidence>
<evidence type="ECO:0000313" key="6">
    <source>
        <dbReference type="EMBL" id="CCX34873.1"/>
    </source>
</evidence>
<dbReference type="InterPro" id="IPR011989">
    <property type="entry name" value="ARM-like"/>
</dbReference>
<comment type="subcellular location">
    <subcellularLocation>
        <location evidence="1">Nucleus</location>
    </subcellularLocation>
</comment>
<evidence type="ECO:0000256" key="1">
    <source>
        <dbReference type="ARBA" id="ARBA00004123"/>
    </source>
</evidence>
<dbReference type="InterPro" id="IPR032460">
    <property type="entry name" value="Symplekin/Pta1_N"/>
</dbReference>
<dbReference type="Gene3D" id="1.25.10.10">
    <property type="entry name" value="Leucine-rich Repeat Variant"/>
    <property type="match status" value="1"/>
</dbReference>
<dbReference type="PANTHER" id="PTHR15245">
    <property type="entry name" value="SYMPLEKIN-RELATED"/>
    <property type="match status" value="1"/>
</dbReference>
<dbReference type="OMA" id="AREMCLN"/>
<organism evidence="6 7">
    <name type="scientific">Pyronema omphalodes (strain CBS 100304)</name>
    <name type="common">Pyronema confluens</name>
    <dbReference type="NCBI Taxonomy" id="1076935"/>
    <lineage>
        <taxon>Eukaryota</taxon>
        <taxon>Fungi</taxon>
        <taxon>Dikarya</taxon>
        <taxon>Ascomycota</taxon>
        <taxon>Pezizomycotina</taxon>
        <taxon>Pezizomycetes</taxon>
        <taxon>Pezizales</taxon>
        <taxon>Pyronemataceae</taxon>
        <taxon>Pyronema</taxon>
    </lineage>
</organism>
<reference evidence="6 7" key="1">
    <citation type="journal article" date="2013" name="PLoS Genet.">
        <title>The genome and development-dependent transcriptomes of Pyronema confluens: a window into fungal evolution.</title>
        <authorList>
            <person name="Traeger S."/>
            <person name="Altegoer F."/>
            <person name="Freitag M."/>
            <person name="Gabaldon T."/>
            <person name="Kempken F."/>
            <person name="Kumar A."/>
            <person name="Marcet-Houben M."/>
            <person name="Poggeler S."/>
            <person name="Stajich J.E."/>
            <person name="Nowrousian M."/>
        </authorList>
    </citation>
    <scope>NUCLEOTIDE SEQUENCE [LARGE SCALE GENOMIC DNA]</scope>
    <source>
        <strain evidence="7">CBS 100304</strain>
        <tissue evidence="6">Vegetative mycelium</tissue>
    </source>
</reference>
<proteinExistence type="predicted"/>
<evidence type="ECO:0000256" key="3">
    <source>
        <dbReference type="ARBA" id="ARBA00023242"/>
    </source>
</evidence>
<evidence type="ECO:0000256" key="4">
    <source>
        <dbReference type="SAM" id="MobiDB-lite"/>
    </source>
</evidence>
<dbReference type="InterPro" id="IPR021850">
    <property type="entry name" value="Symplekin/Pta1"/>
</dbReference>
<accession>U4LYF5</accession>
<dbReference type="InterPro" id="IPR016024">
    <property type="entry name" value="ARM-type_fold"/>
</dbReference>
<dbReference type="GO" id="GO:0005847">
    <property type="term" value="C:mRNA cleavage and polyadenylation specificity factor complex"/>
    <property type="evidence" value="ECO:0007669"/>
    <property type="project" value="TreeGrafter"/>
</dbReference>
<dbReference type="OrthoDB" id="331600at2759"/>
<dbReference type="SUPFAM" id="SSF48371">
    <property type="entry name" value="ARM repeat"/>
    <property type="match status" value="1"/>
</dbReference>
<dbReference type="PANTHER" id="PTHR15245:SF20">
    <property type="entry name" value="SYMPLEKIN"/>
    <property type="match status" value="1"/>
</dbReference>
<feature type="compositionally biased region" description="Pro residues" evidence="4">
    <location>
        <begin position="326"/>
        <end position="337"/>
    </location>
</feature>
<dbReference type="Pfam" id="PF11935">
    <property type="entry name" value="SYMPK_PTA1_N"/>
    <property type="match status" value="1"/>
</dbReference>
<sequence>MDQTSPTAQIAQLSSVRDLVLKDPSYWPQVVETVLSVITGKIELRRWGADFLAETFSTPVVDARAKGELALKCLDSILLLVQEKETNILKSIVQCAASIYPMVFKHICNNRNDAEIWNKMIAIKQKILNLWDIAPIGVRISCIKFVQRVILVQSRGVTDPRLIDRSEISLAMVPANHPLLSLPALDAEAQGLLDRLLSILQEERSEPTLITATINTLAPLCKTRPPLLQKIVTAVLAYNPFTNMPRVVSVSERLILISIEKTIRIMIQNVGRANPQSPLAGRMEQHIRRLAAAKAEMNETRKRAASSSDADIAKRQKMERASAVPPISPPTPTPPPAPVYAPMPPGPATYAKIFTLATDPAMTSFDGQQLPIDLVLRIVVGSMYSMDSNNLTSAIAAVKERYENVLANPPSAAPPVAAEGAKQEAADIKAEQKAAEEEEDDEIQLSLGEFRLPPPPKLDAAQAQASSIAAMDRMFSVIDSFEPKSLIARKSKLGVNRLAASSWDREGWIALLIRMATRGSQNDTFVKSEPGIAPTCLANAVRERLYQYVIADFRTRWDIAVTWLNEEWYNDKIMEKSEQGQEREKQYHKWMMKVMESIIPFLAQGDKIFIRMMSEIPEIPLELIERVKGLCLDPDRLILGTSILQYMAMYRPPVKDICLNFLEDLWINHPETRHNQLRKYMAKVRPSVLVEKIEAPVDPTPAPAPAEIAAAEAPAAAEQA</sequence>
<protein>
    <submittedName>
        <fullName evidence="6">Similar to mRNA cleavage and polyadenylation specificity factor complex subunit pta1 acc. no. Q10222</fullName>
    </submittedName>
</protein>
<name>U4LYF5_PYROM</name>
<feature type="compositionally biased region" description="Basic and acidic residues" evidence="4">
    <location>
        <begin position="311"/>
        <end position="320"/>
    </location>
</feature>
<keyword evidence="3" id="KW-0539">Nucleus</keyword>
<dbReference type="STRING" id="1076935.U4LYF5"/>
<dbReference type="Proteomes" id="UP000018144">
    <property type="component" value="Unassembled WGS sequence"/>
</dbReference>
<dbReference type="EMBL" id="HF936636">
    <property type="protein sequence ID" value="CCX34873.1"/>
    <property type="molecule type" value="Genomic_DNA"/>
</dbReference>
<keyword evidence="7" id="KW-1185">Reference proteome</keyword>
<feature type="domain" description="Symplekin/Pta1 N-terminal" evidence="5">
    <location>
        <begin position="86"/>
        <end position="301"/>
    </location>
</feature>
<evidence type="ECO:0000256" key="2">
    <source>
        <dbReference type="ARBA" id="ARBA00022664"/>
    </source>
</evidence>
<dbReference type="eggNOG" id="KOG1895">
    <property type="taxonomic scope" value="Eukaryota"/>
</dbReference>
<dbReference type="AlphaFoldDB" id="U4LYF5"/>
<feature type="region of interest" description="Disordered" evidence="4">
    <location>
        <begin position="298"/>
        <end position="337"/>
    </location>
</feature>